<gene>
    <name evidence="1" type="ORF">HID58_037835</name>
</gene>
<proteinExistence type="predicted"/>
<protein>
    <submittedName>
        <fullName evidence="1">Uncharacterized protein</fullName>
    </submittedName>
</protein>
<reference evidence="1 2" key="1">
    <citation type="submission" date="2021-05" db="EMBL/GenBank/DDBJ databases">
        <title>Genome Assembly of Synthetic Allotetraploid Brassica napus Reveals Homoeologous Exchanges between Subgenomes.</title>
        <authorList>
            <person name="Davis J.T."/>
        </authorList>
    </citation>
    <scope>NUCLEOTIDE SEQUENCE [LARGE SCALE GENOMIC DNA]</scope>
    <source>
        <strain evidence="2">cv. Da-Ae</strain>
        <tissue evidence="1">Seedling</tissue>
    </source>
</reference>
<name>A0ABQ8BNU6_BRANA</name>
<dbReference type="Proteomes" id="UP000824890">
    <property type="component" value="Unassembled WGS sequence"/>
</dbReference>
<accession>A0ABQ8BNU6</accession>
<sequence>MSTSLHSEWERYGLMIVMKEDELEVEQKSEGKYEVTVESTVMEAVEELIPEVEELIAEVELVEVDMKVLVVKEVVSGHGDVEGLVVVVGCVLLWLEADNHIHNQTIGGWIWKWWW</sequence>
<organism evidence="1 2">
    <name type="scientific">Brassica napus</name>
    <name type="common">Rape</name>
    <dbReference type="NCBI Taxonomy" id="3708"/>
    <lineage>
        <taxon>Eukaryota</taxon>
        <taxon>Viridiplantae</taxon>
        <taxon>Streptophyta</taxon>
        <taxon>Embryophyta</taxon>
        <taxon>Tracheophyta</taxon>
        <taxon>Spermatophyta</taxon>
        <taxon>Magnoliopsida</taxon>
        <taxon>eudicotyledons</taxon>
        <taxon>Gunneridae</taxon>
        <taxon>Pentapetalae</taxon>
        <taxon>rosids</taxon>
        <taxon>malvids</taxon>
        <taxon>Brassicales</taxon>
        <taxon>Brassicaceae</taxon>
        <taxon>Brassiceae</taxon>
        <taxon>Brassica</taxon>
    </lineage>
</organism>
<comment type="caution">
    <text evidence="1">The sequence shown here is derived from an EMBL/GenBank/DDBJ whole genome shotgun (WGS) entry which is preliminary data.</text>
</comment>
<evidence type="ECO:0000313" key="1">
    <source>
        <dbReference type="EMBL" id="KAH0906008.1"/>
    </source>
</evidence>
<evidence type="ECO:0000313" key="2">
    <source>
        <dbReference type="Proteomes" id="UP000824890"/>
    </source>
</evidence>
<dbReference type="EMBL" id="JAGKQM010000010">
    <property type="protein sequence ID" value="KAH0906008.1"/>
    <property type="molecule type" value="Genomic_DNA"/>
</dbReference>
<keyword evidence="2" id="KW-1185">Reference proteome</keyword>